<evidence type="ECO:0000256" key="2">
    <source>
        <dbReference type="ARBA" id="ARBA00022630"/>
    </source>
</evidence>
<keyword evidence="2" id="KW-0285">Flavoprotein</keyword>
<evidence type="ECO:0000313" key="6">
    <source>
        <dbReference type="Proteomes" id="UP001454086"/>
    </source>
</evidence>
<accession>A0ABV1D2S1</accession>
<sequence length="425" mass="46905">MDKVAIIGFGSAGYNGAKEVRKRSPEAVIDIYSDTGLGPYNPMLTTYYVKNAIPYDALFPFGTLEGICRDLNLNYHMNQPVTGMIPEEKILCFADDSHVRYDRILISTGASAVMPPIPGLNLFGVFKMRTVQDAVCLKEKLESGTVKRGIVIGASWVGIKIVENMVERNIHCTLVDGADWMFYTAAFEETAKRTQRDLEAKGVGVHCGQMLSHIEEGEDGQLTAVMQSGRRFTADIVAVCIGVRMNVGFLRESGLALNRGVLVDRRMETNYEGIYAAGDCCEAYDIQSNTQRSIGLWFNAVEQGKVAGANMAGGHMEFGANVLVNLAHYLDYDFISIGDVSSCCRQDEVYEYEDCRYYIRAIRNGKSIKCMNIIGSSDSNGIVKNAFIKSIENPEAGLSIQTICYLKDKGFPNDFINFLGGRCLD</sequence>
<dbReference type="SUPFAM" id="SSF51905">
    <property type="entry name" value="FAD/NAD(P)-binding domain"/>
    <property type="match status" value="1"/>
</dbReference>
<dbReference type="InterPro" id="IPR050260">
    <property type="entry name" value="FAD-bd_OxRdtase"/>
</dbReference>
<evidence type="ECO:0000256" key="3">
    <source>
        <dbReference type="ARBA" id="ARBA00022827"/>
    </source>
</evidence>
<organism evidence="5 6">
    <name type="scientific">Enterocloster hominis</name>
    <name type="common">ex Hitch et al. 2024</name>
    <dbReference type="NCBI Taxonomy" id="1917870"/>
    <lineage>
        <taxon>Bacteria</taxon>
        <taxon>Bacillati</taxon>
        <taxon>Bacillota</taxon>
        <taxon>Clostridia</taxon>
        <taxon>Lachnospirales</taxon>
        <taxon>Lachnospiraceae</taxon>
        <taxon>Enterocloster</taxon>
    </lineage>
</organism>
<proteinExistence type="predicted"/>
<evidence type="ECO:0000256" key="1">
    <source>
        <dbReference type="ARBA" id="ARBA00001974"/>
    </source>
</evidence>
<gene>
    <name evidence="5" type="ORF">WMQ36_00320</name>
</gene>
<protein>
    <submittedName>
        <fullName evidence="5">NAD(P)/FAD-dependent oxidoreductase</fullName>
    </submittedName>
</protein>
<dbReference type="PRINTS" id="PR00368">
    <property type="entry name" value="FADPNR"/>
</dbReference>
<dbReference type="Gene3D" id="3.50.50.60">
    <property type="entry name" value="FAD/NAD(P)-binding domain"/>
    <property type="match status" value="2"/>
</dbReference>
<comment type="cofactor">
    <cofactor evidence="1">
        <name>FAD</name>
        <dbReference type="ChEBI" id="CHEBI:57692"/>
    </cofactor>
</comment>
<reference evidence="5 6" key="1">
    <citation type="submission" date="2024-03" db="EMBL/GenBank/DDBJ databases">
        <title>Human intestinal bacterial collection.</title>
        <authorList>
            <person name="Pauvert C."/>
            <person name="Hitch T.C.A."/>
            <person name="Clavel T."/>
        </authorList>
    </citation>
    <scope>NUCLEOTIDE SEQUENCE [LARGE SCALE GENOMIC DNA]</scope>
    <source>
        <strain evidence="5 6">CLA-SR-H021</strain>
    </source>
</reference>
<feature type="domain" description="FAD/NAD(P)-binding" evidence="4">
    <location>
        <begin position="3"/>
        <end position="304"/>
    </location>
</feature>
<dbReference type="Proteomes" id="UP001454086">
    <property type="component" value="Unassembled WGS sequence"/>
</dbReference>
<keyword evidence="3" id="KW-0274">FAD</keyword>
<dbReference type="InterPro" id="IPR036188">
    <property type="entry name" value="FAD/NAD-bd_sf"/>
</dbReference>
<keyword evidence="6" id="KW-1185">Reference proteome</keyword>
<dbReference type="RefSeq" id="WP_025484449.1">
    <property type="nucleotide sequence ID" value="NZ_JBBMFM010000001.1"/>
</dbReference>
<dbReference type="PANTHER" id="PTHR43429:SF3">
    <property type="entry name" value="NITRITE REDUCTASE [NAD(P)H]"/>
    <property type="match status" value="1"/>
</dbReference>
<dbReference type="InterPro" id="IPR023753">
    <property type="entry name" value="FAD/NAD-binding_dom"/>
</dbReference>
<name>A0ABV1D2S1_9FIRM</name>
<dbReference type="EMBL" id="JBBMFM010000001">
    <property type="protein sequence ID" value="MEQ2423404.1"/>
    <property type="molecule type" value="Genomic_DNA"/>
</dbReference>
<evidence type="ECO:0000259" key="4">
    <source>
        <dbReference type="Pfam" id="PF07992"/>
    </source>
</evidence>
<dbReference type="PRINTS" id="PR00469">
    <property type="entry name" value="PNDRDTASEII"/>
</dbReference>
<comment type="caution">
    <text evidence="5">The sequence shown here is derived from an EMBL/GenBank/DDBJ whole genome shotgun (WGS) entry which is preliminary data.</text>
</comment>
<dbReference type="PANTHER" id="PTHR43429">
    <property type="entry name" value="PYRIDINE NUCLEOTIDE-DISULFIDE OXIDOREDUCTASE DOMAIN-CONTAINING"/>
    <property type="match status" value="1"/>
</dbReference>
<dbReference type="Pfam" id="PF07992">
    <property type="entry name" value="Pyr_redox_2"/>
    <property type="match status" value="1"/>
</dbReference>
<evidence type="ECO:0000313" key="5">
    <source>
        <dbReference type="EMBL" id="MEQ2423404.1"/>
    </source>
</evidence>